<reference evidence="1 2" key="1">
    <citation type="submission" date="2015-06" db="EMBL/GenBank/DDBJ databases">
        <title>Improved classification and identification of acetic acid bacteria using matrix-assisted laser desorption/ionization time-of-flight mass spectrometry; Gluconobacter nephelii and Gluconobacter uchimurae are later heterotypic synonyms of Gluconobacter japonicus and Gluconobacter oxydans, respectively.</title>
        <authorList>
            <person name="Li L."/>
            <person name="Cleenwerck I."/>
            <person name="De Vuyst L."/>
            <person name="Vandamme P."/>
        </authorList>
    </citation>
    <scope>NUCLEOTIDE SEQUENCE [LARGE SCALE GENOMIC DNA]</scope>
    <source>
        <strain evidence="1 2">LMG 1699</strain>
    </source>
</reference>
<dbReference type="PATRIC" id="fig|178901.14.peg.1991"/>
<protein>
    <submittedName>
        <fullName evidence="1">Uncharacterized protein</fullName>
    </submittedName>
</protein>
<dbReference type="EMBL" id="LHZX01000079">
    <property type="protein sequence ID" value="KXV74566.1"/>
    <property type="molecule type" value="Genomic_DNA"/>
</dbReference>
<name>A0A149V345_9PROT</name>
<evidence type="ECO:0000313" key="1">
    <source>
        <dbReference type="EMBL" id="KXV74566.1"/>
    </source>
</evidence>
<evidence type="ECO:0000313" key="2">
    <source>
        <dbReference type="Proteomes" id="UP000075377"/>
    </source>
</evidence>
<accession>A0A149V345</accession>
<organism evidence="1 2">
    <name type="scientific">Acetobacter malorum</name>
    <dbReference type="NCBI Taxonomy" id="178901"/>
    <lineage>
        <taxon>Bacteria</taxon>
        <taxon>Pseudomonadati</taxon>
        <taxon>Pseudomonadota</taxon>
        <taxon>Alphaproteobacteria</taxon>
        <taxon>Acetobacterales</taxon>
        <taxon>Acetobacteraceae</taxon>
        <taxon>Acetobacter</taxon>
    </lineage>
</organism>
<proteinExistence type="predicted"/>
<dbReference type="RefSeq" id="WP_061498193.1">
    <property type="nucleotide sequence ID" value="NZ_LHZX01000079.1"/>
</dbReference>
<comment type="caution">
    <text evidence="1">The sequence shown here is derived from an EMBL/GenBank/DDBJ whole genome shotgun (WGS) entry which is preliminary data.</text>
</comment>
<dbReference type="AlphaFoldDB" id="A0A149V345"/>
<sequence length="203" mass="22203">MSKEKIFIRSVKRIQDVRNEQEVNYAHAVAPHIFGDLILSVPVTATDTVSDLRKTLETMLTVRMAAGGLGFLGSLDLSSDDWRTAIDAFLSQRPALALVDSNAAPYDDELGLCPTNFLIQIVPVCDEGAALDLYMEVLGDAINGENWSPEMAPASYLSDTCFMSADGDIFSREEAAEDEGVSREGGKILTLQEVFESHQKNKI</sequence>
<gene>
    <name evidence="1" type="ORF">AD951_00475</name>
</gene>
<dbReference type="Proteomes" id="UP000075377">
    <property type="component" value="Unassembled WGS sequence"/>
</dbReference>